<dbReference type="AlphaFoldDB" id="A0A4R5CNU2"/>
<evidence type="ECO:0000313" key="2">
    <source>
        <dbReference type="Proteomes" id="UP000294644"/>
    </source>
</evidence>
<dbReference type="PROSITE" id="PS51257">
    <property type="entry name" value="PROKAR_LIPOPROTEIN"/>
    <property type="match status" value="1"/>
</dbReference>
<reference evidence="1 2" key="1">
    <citation type="submission" date="2019-03" db="EMBL/GenBank/DDBJ databases">
        <title>Flavobacterium LB-D12 sp. nov., isolated from arctic soil.</title>
        <authorList>
            <person name="Chaudhary D.K."/>
        </authorList>
    </citation>
    <scope>NUCLEOTIDE SEQUENCE [LARGE SCALE GENOMIC DNA]</scope>
    <source>
        <strain evidence="1 2">LB-D12</strain>
    </source>
</reference>
<organism evidence="1 2">
    <name type="scientific">Flavobacterium sandaracinum</name>
    <dbReference type="NCBI Taxonomy" id="2541733"/>
    <lineage>
        <taxon>Bacteria</taxon>
        <taxon>Pseudomonadati</taxon>
        <taxon>Bacteroidota</taxon>
        <taxon>Flavobacteriia</taxon>
        <taxon>Flavobacteriales</taxon>
        <taxon>Flavobacteriaceae</taxon>
        <taxon>Flavobacterium</taxon>
    </lineage>
</organism>
<dbReference type="Proteomes" id="UP000294644">
    <property type="component" value="Unassembled WGS sequence"/>
</dbReference>
<gene>
    <name evidence="1" type="ORF">E0F91_17095</name>
</gene>
<name>A0A4R5CNU2_9FLAO</name>
<keyword evidence="2" id="KW-1185">Reference proteome</keyword>
<dbReference type="RefSeq" id="WP_132067586.1">
    <property type="nucleotide sequence ID" value="NZ_SMFN01000035.1"/>
</dbReference>
<comment type="caution">
    <text evidence="1">The sequence shown here is derived from an EMBL/GenBank/DDBJ whole genome shotgun (WGS) entry which is preliminary data.</text>
</comment>
<proteinExistence type="predicted"/>
<protein>
    <submittedName>
        <fullName evidence="1">Uncharacterized protein</fullName>
    </submittedName>
</protein>
<dbReference type="EMBL" id="SMFN01000035">
    <property type="protein sequence ID" value="TDE00064.1"/>
    <property type="molecule type" value="Genomic_DNA"/>
</dbReference>
<evidence type="ECO:0000313" key="1">
    <source>
        <dbReference type="EMBL" id="TDE00064.1"/>
    </source>
</evidence>
<sequence>MKKYIFGLIATITLTGTLFTSCSTDEVEVRKSFDYSTVLLKPEQLNTVMYNIENYKKRSQNSKTLDKQNAENEMQIILQPLIENGEAIHNAMINEITSTIEFQNLTFTEQQEILNLTDEQLAELSFIVNFQYQAQSDSVDWDRIRSCASFALGISGIRSLYTNSLALGTVETMIGALKLVGKRYLGYVGVALMVYDFADCVYGE</sequence>
<accession>A0A4R5CNU2</accession>
<dbReference type="OrthoDB" id="1453662at2"/>